<protein>
    <submittedName>
        <fullName evidence="1">Uncharacterized protein</fullName>
    </submittedName>
</protein>
<reference evidence="1" key="3">
    <citation type="submission" date="2025-09" db="UniProtKB">
        <authorList>
            <consortium name="Ensembl"/>
        </authorList>
    </citation>
    <scope>IDENTIFICATION</scope>
</reference>
<dbReference type="Proteomes" id="UP000694680">
    <property type="component" value="Chromosome 9"/>
</dbReference>
<keyword evidence="2" id="KW-1185">Reference proteome</keyword>
<reference evidence="1" key="1">
    <citation type="submission" date="2020-06" db="EMBL/GenBank/DDBJ databases">
        <authorList>
            <consortium name="Wellcome Sanger Institute Data Sharing"/>
        </authorList>
    </citation>
    <scope>NUCLEOTIDE SEQUENCE [LARGE SCALE GENOMIC DNA]</scope>
</reference>
<dbReference type="Ensembl" id="ENSGWIT00000048816.1">
    <property type="protein sequence ID" value="ENSGWIP00000045058.1"/>
    <property type="gene ID" value="ENSGWIG00000022346.1"/>
</dbReference>
<accession>A0A8C5HG33</accession>
<evidence type="ECO:0000313" key="1">
    <source>
        <dbReference type="Ensembl" id="ENSGWIP00000045058.1"/>
    </source>
</evidence>
<evidence type="ECO:0000313" key="2">
    <source>
        <dbReference type="Proteomes" id="UP000694680"/>
    </source>
</evidence>
<proteinExistence type="predicted"/>
<reference evidence="1" key="2">
    <citation type="submission" date="2025-08" db="UniProtKB">
        <authorList>
            <consortium name="Ensembl"/>
        </authorList>
    </citation>
    <scope>IDENTIFICATION</scope>
</reference>
<sequence>MHWWIILTEEMQEQIDMQRKALLSLHEKHSLVMLQKNNKLSQLQSELEKARSDALAWVPRRGHVVTGKRKKELVALAWALSYSFDKTAGTRGCQP</sequence>
<dbReference type="AlphaFoldDB" id="A0A8C5HG33"/>
<name>A0A8C5HG33_GOUWI</name>
<organism evidence="1 2">
    <name type="scientific">Gouania willdenowi</name>
    <name type="common">Blunt-snouted clingfish</name>
    <name type="synonym">Lepadogaster willdenowi</name>
    <dbReference type="NCBI Taxonomy" id="441366"/>
    <lineage>
        <taxon>Eukaryota</taxon>
        <taxon>Metazoa</taxon>
        <taxon>Chordata</taxon>
        <taxon>Craniata</taxon>
        <taxon>Vertebrata</taxon>
        <taxon>Euteleostomi</taxon>
        <taxon>Actinopterygii</taxon>
        <taxon>Neopterygii</taxon>
        <taxon>Teleostei</taxon>
        <taxon>Neoteleostei</taxon>
        <taxon>Acanthomorphata</taxon>
        <taxon>Ovalentaria</taxon>
        <taxon>Blenniimorphae</taxon>
        <taxon>Blenniiformes</taxon>
        <taxon>Gobiesocoidei</taxon>
        <taxon>Gobiesocidae</taxon>
        <taxon>Gobiesocinae</taxon>
        <taxon>Gouania</taxon>
    </lineage>
</organism>